<dbReference type="RefSeq" id="WP_272008074.1">
    <property type="nucleotide sequence ID" value="NZ_JAQNDN010000024.1"/>
</dbReference>
<comment type="caution">
    <text evidence="2">The sequence shown here is derived from an EMBL/GenBank/DDBJ whole genome shotgun (WGS) entry which is preliminary data.</text>
</comment>
<name>A0ABT5BJ07_9BACT</name>
<proteinExistence type="predicted"/>
<evidence type="ECO:0000313" key="3">
    <source>
        <dbReference type="Proteomes" id="UP001217838"/>
    </source>
</evidence>
<dbReference type="Proteomes" id="UP001217838">
    <property type="component" value="Unassembled WGS sequence"/>
</dbReference>
<organism evidence="2 3">
    <name type="scientific">Nannocystis radixulma</name>
    <dbReference type="NCBI Taxonomy" id="2995305"/>
    <lineage>
        <taxon>Bacteria</taxon>
        <taxon>Pseudomonadati</taxon>
        <taxon>Myxococcota</taxon>
        <taxon>Polyangia</taxon>
        <taxon>Nannocystales</taxon>
        <taxon>Nannocystaceae</taxon>
        <taxon>Nannocystis</taxon>
    </lineage>
</organism>
<sequence>MHVGRHRVLSVVLAAALPGCGEPVKAGADRPPSPTAGCPESTVADPSRAATLLAGVTNTRSGARALARLGLRDYRICFGGRELGSVRAGGVLVLDRSAPVQVSVARVVHLLEHVADGLDRFPAPGVPCSQQLDAVIAGEARAIVAEIEAREELGVEAGGLAEVAEQLRGLAADERLALVERQLRAAEPQHSPELAELMRSYAARCERAASP</sequence>
<feature type="region of interest" description="Disordered" evidence="1">
    <location>
        <begin position="23"/>
        <end position="43"/>
    </location>
</feature>
<keyword evidence="3" id="KW-1185">Reference proteome</keyword>
<accession>A0ABT5BJ07</accession>
<evidence type="ECO:0000256" key="1">
    <source>
        <dbReference type="SAM" id="MobiDB-lite"/>
    </source>
</evidence>
<reference evidence="2 3" key="1">
    <citation type="submission" date="2022-11" db="EMBL/GenBank/DDBJ databases">
        <title>Minimal conservation of predation-associated metabolite biosynthetic gene clusters underscores biosynthetic potential of Myxococcota including descriptions for ten novel species: Archangium lansinium sp. nov., Myxococcus landrumus sp. nov., Nannocystis bai.</title>
        <authorList>
            <person name="Ahearne A."/>
            <person name="Stevens C."/>
            <person name="Dowd S."/>
        </authorList>
    </citation>
    <scope>NUCLEOTIDE SEQUENCE [LARGE SCALE GENOMIC DNA]</scope>
    <source>
        <strain evidence="2 3">NCELM</strain>
    </source>
</reference>
<protein>
    <submittedName>
        <fullName evidence="2">Uncharacterized protein</fullName>
    </submittedName>
</protein>
<gene>
    <name evidence="2" type="ORF">POL58_40575</name>
</gene>
<evidence type="ECO:0000313" key="2">
    <source>
        <dbReference type="EMBL" id="MDC0674113.1"/>
    </source>
</evidence>
<dbReference type="EMBL" id="JAQNDN010000024">
    <property type="protein sequence ID" value="MDC0674113.1"/>
    <property type="molecule type" value="Genomic_DNA"/>
</dbReference>